<organism evidence="1 2">
    <name type="scientific">Araneus ventricosus</name>
    <name type="common">Orbweaver spider</name>
    <name type="synonym">Epeira ventricosa</name>
    <dbReference type="NCBI Taxonomy" id="182803"/>
    <lineage>
        <taxon>Eukaryota</taxon>
        <taxon>Metazoa</taxon>
        <taxon>Ecdysozoa</taxon>
        <taxon>Arthropoda</taxon>
        <taxon>Chelicerata</taxon>
        <taxon>Arachnida</taxon>
        <taxon>Araneae</taxon>
        <taxon>Araneomorphae</taxon>
        <taxon>Entelegynae</taxon>
        <taxon>Araneoidea</taxon>
        <taxon>Araneidae</taxon>
        <taxon>Araneus</taxon>
    </lineage>
</organism>
<reference evidence="1 2" key="1">
    <citation type="journal article" date="2019" name="Sci. Rep.">
        <title>Orb-weaving spider Araneus ventricosus genome elucidates the spidroin gene catalogue.</title>
        <authorList>
            <person name="Kono N."/>
            <person name="Nakamura H."/>
            <person name="Ohtoshi R."/>
            <person name="Moran D.A.P."/>
            <person name="Shinohara A."/>
            <person name="Yoshida Y."/>
            <person name="Fujiwara M."/>
            <person name="Mori M."/>
            <person name="Tomita M."/>
            <person name="Arakawa K."/>
        </authorList>
    </citation>
    <scope>NUCLEOTIDE SEQUENCE [LARGE SCALE GENOMIC DNA]</scope>
</reference>
<evidence type="ECO:0000313" key="1">
    <source>
        <dbReference type="EMBL" id="GBN84625.1"/>
    </source>
</evidence>
<keyword evidence="2" id="KW-1185">Reference proteome</keyword>
<dbReference type="Proteomes" id="UP000499080">
    <property type="component" value="Unassembled WGS sequence"/>
</dbReference>
<accession>A0A4Y2SBI6</accession>
<dbReference type="EMBL" id="BGPR01020424">
    <property type="protein sequence ID" value="GBN84625.1"/>
    <property type="molecule type" value="Genomic_DNA"/>
</dbReference>
<name>A0A4Y2SBI6_ARAVE</name>
<gene>
    <name evidence="1" type="ORF">AVEN_65856_1</name>
</gene>
<proteinExistence type="predicted"/>
<sequence>MNAALIAYADDFLISLPAVDVLLIERVAFSIGTPPSVRIAPTNAVRSPADRLSQSPMFDMILHVNGFLGSFKTIYGLGNLPRSHFDPVSPLLVEGNTNS</sequence>
<evidence type="ECO:0000313" key="2">
    <source>
        <dbReference type="Proteomes" id="UP000499080"/>
    </source>
</evidence>
<comment type="caution">
    <text evidence="1">The sequence shown here is derived from an EMBL/GenBank/DDBJ whole genome shotgun (WGS) entry which is preliminary data.</text>
</comment>
<protein>
    <submittedName>
        <fullName evidence="1">Uncharacterized protein</fullName>
    </submittedName>
</protein>
<dbReference type="AlphaFoldDB" id="A0A4Y2SBI6"/>